<dbReference type="PANTHER" id="PTHR11394:SF23">
    <property type="entry name" value="TASTE RECEPTOR TYPE 2 MEMBER 14"/>
    <property type="match status" value="1"/>
</dbReference>
<dbReference type="Gene3D" id="1.20.1070.10">
    <property type="entry name" value="Rhodopsin 7-helix transmembrane proteins"/>
    <property type="match status" value="1"/>
</dbReference>
<evidence type="ECO:0000256" key="7">
    <source>
        <dbReference type="ARBA" id="ARBA00023040"/>
    </source>
</evidence>
<evidence type="ECO:0000256" key="5">
    <source>
        <dbReference type="ARBA" id="ARBA00022692"/>
    </source>
</evidence>
<dbReference type="GeneID" id="101994353"/>
<evidence type="ECO:0000256" key="8">
    <source>
        <dbReference type="ARBA" id="ARBA00023136"/>
    </source>
</evidence>
<proteinExistence type="inferred from homology"/>
<keyword evidence="11 13" id="KW-0807">Transducer</keyword>
<keyword evidence="7 13" id="KW-0297">G-protein coupled receptor</keyword>
<feature type="transmembrane region" description="Helical" evidence="14">
    <location>
        <begin position="87"/>
        <end position="109"/>
    </location>
</feature>
<gene>
    <name evidence="17" type="primary">LOC101994353</name>
</gene>
<keyword evidence="5 13" id="KW-0812">Transmembrane</keyword>
<dbReference type="RefSeq" id="XP_005369287.1">
    <property type="nucleotide sequence ID" value="XM_005369230.1"/>
</dbReference>
<accession>A0ABM0LMU9</accession>
<dbReference type="Pfam" id="PF05296">
    <property type="entry name" value="TAS2R"/>
    <property type="match status" value="1"/>
</dbReference>
<keyword evidence="16" id="KW-1185">Reference proteome</keyword>
<evidence type="ECO:0000256" key="13">
    <source>
        <dbReference type="RuleBase" id="RU004424"/>
    </source>
</evidence>
<evidence type="ECO:0000259" key="15">
    <source>
        <dbReference type="PROSITE" id="PS50262"/>
    </source>
</evidence>
<organism evidence="16 17">
    <name type="scientific">Microtus ochrogaster</name>
    <name type="common">Prairie vole</name>
    <dbReference type="NCBI Taxonomy" id="79684"/>
    <lineage>
        <taxon>Eukaryota</taxon>
        <taxon>Metazoa</taxon>
        <taxon>Chordata</taxon>
        <taxon>Craniata</taxon>
        <taxon>Vertebrata</taxon>
        <taxon>Euteleostomi</taxon>
        <taxon>Mammalia</taxon>
        <taxon>Eutheria</taxon>
        <taxon>Euarchontoglires</taxon>
        <taxon>Glires</taxon>
        <taxon>Rodentia</taxon>
        <taxon>Myomorpha</taxon>
        <taxon>Muroidea</taxon>
        <taxon>Cricetidae</taxon>
        <taxon>Arvicolinae</taxon>
        <taxon>Microtus</taxon>
    </lineage>
</organism>
<sequence>MNVVLYCILLTTLSVEFLMGNLGNAFIVLVNVMDWVKRRKISFIDQILTTLAISRIAFLFSLIAHLFVYKWYPATTIARRIVRQTCIFFTVTNHFSIWLATCLSIFYFLKIASFSNSIFLHLKWRVKKMVSGTLLASLLLLFLNVLVIDTHIDVFIYRIEANIFFRAISSNYSQVARLVLLTNTMFTLIPFTVTLTMFLLLIFSLWQHLKSMQYNAKGSRDISKAAHIKAMKMVVTFLLLYSIFFLSLILQFCDIKYKQKTSVSLLFWVTGVAFPSGHSYILILGNTKLRQAFISMMWWLRCRLSAVEPSVS</sequence>
<dbReference type="PROSITE" id="PS50262">
    <property type="entry name" value="G_PROTEIN_RECEP_F1_2"/>
    <property type="match status" value="1"/>
</dbReference>
<keyword evidence="9 13" id="KW-0675">Receptor</keyword>
<dbReference type="InterPro" id="IPR007960">
    <property type="entry name" value="TAS2R"/>
</dbReference>
<evidence type="ECO:0000256" key="6">
    <source>
        <dbReference type="ARBA" id="ARBA00022989"/>
    </source>
</evidence>
<name>A0ABM0LMU9_MICOH</name>
<evidence type="ECO:0000256" key="14">
    <source>
        <dbReference type="SAM" id="Phobius"/>
    </source>
</evidence>
<evidence type="ECO:0000256" key="12">
    <source>
        <dbReference type="RuleBase" id="RU004423"/>
    </source>
</evidence>
<feature type="transmembrane region" description="Helical" evidence="14">
    <location>
        <begin position="230"/>
        <end position="253"/>
    </location>
</feature>
<keyword evidence="8 13" id="KW-0472">Membrane</keyword>
<feature type="transmembrane region" description="Helical" evidence="14">
    <location>
        <begin position="188"/>
        <end position="209"/>
    </location>
</feature>
<dbReference type="CDD" id="cd15019">
    <property type="entry name" value="7tm_TAS2R14-like"/>
    <property type="match status" value="1"/>
</dbReference>
<evidence type="ECO:0000256" key="11">
    <source>
        <dbReference type="ARBA" id="ARBA00023224"/>
    </source>
</evidence>
<feature type="transmembrane region" description="Helical" evidence="14">
    <location>
        <begin position="48"/>
        <end position="67"/>
    </location>
</feature>
<evidence type="ECO:0000256" key="4">
    <source>
        <dbReference type="ARBA" id="ARBA00022606"/>
    </source>
</evidence>
<evidence type="ECO:0000256" key="9">
    <source>
        <dbReference type="ARBA" id="ARBA00023170"/>
    </source>
</evidence>
<keyword evidence="3 13" id="KW-0919">Taste</keyword>
<reference evidence="17" key="1">
    <citation type="submission" date="2025-08" db="UniProtKB">
        <authorList>
            <consortium name="RefSeq"/>
        </authorList>
    </citation>
    <scope>IDENTIFICATION</scope>
</reference>
<keyword evidence="6 14" id="KW-1133">Transmembrane helix</keyword>
<evidence type="ECO:0000313" key="16">
    <source>
        <dbReference type="Proteomes" id="UP000694915"/>
    </source>
</evidence>
<comment type="subcellular location">
    <subcellularLocation>
        <location evidence="1 13">Membrane</location>
        <topology evidence="1 13">Multi-pass membrane protein</topology>
    </subcellularLocation>
</comment>
<evidence type="ECO:0000256" key="2">
    <source>
        <dbReference type="ARBA" id="ARBA00007376"/>
    </source>
</evidence>
<evidence type="ECO:0000313" key="17">
    <source>
        <dbReference type="RefSeq" id="XP_005369287.1"/>
    </source>
</evidence>
<dbReference type="Proteomes" id="UP000694915">
    <property type="component" value="Unplaced"/>
</dbReference>
<feature type="transmembrane region" description="Helical" evidence="14">
    <location>
        <begin position="265"/>
        <end position="287"/>
    </location>
</feature>
<dbReference type="SUPFAM" id="SSF81321">
    <property type="entry name" value="Family A G protein-coupled receptor-like"/>
    <property type="match status" value="1"/>
</dbReference>
<evidence type="ECO:0000256" key="1">
    <source>
        <dbReference type="ARBA" id="ARBA00004141"/>
    </source>
</evidence>
<feature type="domain" description="G-protein coupled receptors family 1 profile" evidence="15">
    <location>
        <begin position="23"/>
        <end position="250"/>
    </location>
</feature>
<keyword evidence="10" id="KW-0325">Glycoprotein</keyword>
<dbReference type="PANTHER" id="PTHR11394">
    <property type="entry name" value="TASTE RECEPTOR TYPE 2"/>
    <property type="match status" value="1"/>
</dbReference>
<protein>
    <recommendedName>
        <fullName evidence="13">Taste receptor type 2</fullName>
    </recommendedName>
</protein>
<feature type="transmembrane region" description="Helical" evidence="14">
    <location>
        <begin position="129"/>
        <end position="148"/>
    </location>
</feature>
<evidence type="ECO:0000256" key="3">
    <source>
        <dbReference type="ARBA" id="ARBA00022480"/>
    </source>
</evidence>
<comment type="similarity">
    <text evidence="2 12">Belongs to the G-protein coupled receptor T2R family.</text>
</comment>
<feature type="transmembrane region" description="Helical" evidence="14">
    <location>
        <begin position="18"/>
        <end position="36"/>
    </location>
</feature>
<dbReference type="InterPro" id="IPR017452">
    <property type="entry name" value="GPCR_Rhodpsn_7TM"/>
</dbReference>
<evidence type="ECO:0000256" key="10">
    <source>
        <dbReference type="ARBA" id="ARBA00023180"/>
    </source>
</evidence>
<keyword evidence="4 13" id="KW-0716">Sensory transduction</keyword>